<proteinExistence type="predicted"/>
<evidence type="ECO:0000313" key="1">
    <source>
        <dbReference type="EMBL" id="APF19082.1"/>
    </source>
</evidence>
<dbReference type="Proteomes" id="UP000183868">
    <property type="component" value="Chromosome"/>
</dbReference>
<protein>
    <submittedName>
        <fullName evidence="1">Uncharacterized protein</fullName>
    </submittedName>
</protein>
<gene>
    <name evidence="1" type="ORF">Cabys_2333</name>
</gene>
<reference evidence="1 2" key="1">
    <citation type="submission" date="2016-11" db="EMBL/GenBank/DDBJ databases">
        <title>Genomic analysis of Caldithrix abyssi and proposal of a novel bacterial phylum Caldithrichaeota.</title>
        <authorList>
            <person name="Kublanov I."/>
            <person name="Sigalova O."/>
            <person name="Gavrilov S."/>
            <person name="Lebedinsky A."/>
            <person name="Ivanova N."/>
            <person name="Daum C."/>
            <person name="Reddy T."/>
            <person name="Klenk H.P."/>
            <person name="Goker M."/>
            <person name="Reva O."/>
            <person name="Miroshnichenko M."/>
            <person name="Kyprides N."/>
            <person name="Woyke T."/>
            <person name="Gelfand M."/>
        </authorList>
    </citation>
    <scope>NUCLEOTIDE SEQUENCE [LARGE SCALE GENOMIC DNA]</scope>
    <source>
        <strain evidence="1 2">LF13</strain>
    </source>
</reference>
<name>A0A1J1CAR3_CALAY</name>
<accession>A0A1J1CAR3</accession>
<evidence type="ECO:0000313" key="2">
    <source>
        <dbReference type="Proteomes" id="UP000183868"/>
    </source>
</evidence>
<organism evidence="1 2">
    <name type="scientific">Caldithrix abyssi DSM 13497</name>
    <dbReference type="NCBI Taxonomy" id="880073"/>
    <lineage>
        <taxon>Bacteria</taxon>
        <taxon>Pseudomonadati</taxon>
        <taxon>Calditrichota</taxon>
        <taxon>Calditrichia</taxon>
        <taxon>Calditrichales</taxon>
        <taxon>Calditrichaceae</taxon>
        <taxon>Caldithrix</taxon>
    </lineage>
</organism>
<sequence>MFPAVNCRVILKNPYGIYFLPQQEFDISTKISHYVTPLNPSRQGRLKIARRFNGKENVHR</sequence>
<dbReference type="EMBL" id="CP018099">
    <property type="protein sequence ID" value="APF19082.1"/>
    <property type="molecule type" value="Genomic_DNA"/>
</dbReference>
<dbReference type="AlphaFoldDB" id="A0A1J1CAR3"/>
<dbReference type="KEGG" id="caby:Cabys_2333"/>